<gene>
    <name evidence="1" type="ORF">HMPREF0580_1049</name>
</gene>
<reference evidence="1" key="1">
    <citation type="submission" date="2010-08" db="EMBL/GenBank/DDBJ databases">
        <authorList>
            <person name="Muzny D."/>
            <person name="Qin X."/>
            <person name="Deng J."/>
            <person name="Jiang H."/>
            <person name="Liu Y."/>
            <person name="Qu J."/>
            <person name="Song X.-Z."/>
            <person name="Zhang L."/>
            <person name="Thornton R."/>
            <person name="Coyle M."/>
            <person name="Francisco L."/>
            <person name="Jackson L."/>
            <person name="Javaid M."/>
            <person name="Korchina V."/>
            <person name="Kovar C."/>
            <person name="Mata R."/>
            <person name="Mathew T."/>
            <person name="Ngo R."/>
            <person name="Nguyen L."/>
            <person name="Nguyen N."/>
            <person name="Okwuonu G."/>
            <person name="Ongeri F."/>
            <person name="Pham C."/>
            <person name="Simmons D."/>
            <person name="Wilczek-Boney K."/>
            <person name="Hale W."/>
            <person name="Jakkamsetti A."/>
            <person name="Pham P."/>
            <person name="Ruth R."/>
            <person name="San Lucas F."/>
            <person name="Warren J."/>
            <person name="Zhang J."/>
            <person name="Zhao Z."/>
            <person name="Zhou C."/>
            <person name="Zhu D."/>
            <person name="Lee S."/>
            <person name="Bess C."/>
            <person name="Blankenburg K."/>
            <person name="Forbes L."/>
            <person name="Fu Q."/>
            <person name="Gubbala S."/>
            <person name="Hirani K."/>
            <person name="Jayaseelan J.C."/>
            <person name="Lara F."/>
            <person name="Munidasa M."/>
            <person name="Palculict T."/>
            <person name="Patil S."/>
            <person name="Pu L.-L."/>
            <person name="Saada N."/>
            <person name="Tang L."/>
            <person name="Weissenberger G."/>
            <person name="Zhu Y."/>
            <person name="Hemphill L."/>
            <person name="Shang Y."/>
            <person name="Youmans B."/>
            <person name="Ayvaz T."/>
            <person name="Ross M."/>
            <person name="Santibanez J."/>
            <person name="Aqrawi P."/>
            <person name="Gross S."/>
            <person name="Joshi V."/>
            <person name="Fowler G."/>
            <person name="Nazareth L."/>
            <person name="Reid J."/>
            <person name="Worley K."/>
            <person name="Petrosino J."/>
            <person name="Highlander S."/>
            <person name="Gibbs R."/>
        </authorList>
    </citation>
    <scope>NUCLEOTIDE SEQUENCE [LARGE SCALE GENOMIC DNA]</scope>
    <source>
        <strain evidence="1">ATCC 35239</strain>
    </source>
</reference>
<dbReference type="AlphaFoldDB" id="E0QQ84"/>
<name>E0QQ84_9ACTO</name>
<evidence type="ECO:0000313" key="1">
    <source>
        <dbReference type="EMBL" id="EFM46279.1"/>
    </source>
</evidence>
<dbReference type="EMBL" id="AEET01000025">
    <property type="protein sequence ID" value="EFM46279.1"/>
    <property type="molecule type" value="Genomic_DNA"/>
</dbReference>
<dbReference type="HOGENOM" id="CLU_3170328_0_0_11"/>
<dbReference type="Proteomes" id="UP000003045">
    <property type="component" value="Unassembled WGS sequence"/>
</dbReference>
<proteinExistence type="predicted"/>
<organism evidence="1 2">
    <name type="scientific">Mobiluncus mulieris ATCC 35239</name>
    <dbReference type="NCBI Taxonomy" id="871571"/>
    <lineage>
        <taxon>Bacteria</taxon>
        <taxon>Bacillati</taxon>
        <taxon>Actinomycetota</taxon>
        <taxon>Actinomycetes</taxon>
        <taxon>Actinomycetales</taxon>
        <taxon>Actinomycetaceae</taxon>
        <taxon>Mobiluncus</taxon>
    </lineage>
</organism>
<accession>E0QQ84</accession>
<protein>
    <submittedName>
        <fullName evidence="1">Uncharacterized protein</fullName>
    </submittedName>
</protein>
<keyword evidence="2" id="KW-1185">Reference proteome</keyword>
<evidence type="ECO:0000313" key="2">
    <source>
        <dbReference type="Proteomes" id="UP000003045"/>
    </source>
</evidence>
<sequence length="47" mass="5467">MLAFFSRGESLDCGHFAWIAGWHLMKRENTWPGESGREKPLHQLELP</sequence>
<comment type="caution">
    <text evidence="1">The sequence shown here is derived from an EMBL/GenBank/DDBJ whole genome shotgun (WGS) entry which is preliminary data.</text>
</comment>
<dbReference type="STRING" id="871571.HMPREF0580_1049"/>